<dbReference type="PRINTS" id="PR00377">
    <property type="entry name" value="IMPHPHTASES"/>
</dbReference>
<dbReference type="AlphaFoldDB" id="A0A382LKZ1"/>
<dbReference type="Gene3D" id="3.40.190.80">
    <property type="match status" value="1"/>
</dbReference>
<dbReference type="GO" id="GO:0007165">
    <property type="term" value="P:signal transduction"/>
    <property type="evidence" value="ECO:0007669"/>
    <property type="project" value="TreeGrafter"/>
</dbReference>
<dbReference type="Gene3D" id="3.30.540.10">
    <property type="entry name" value="Fructose-1,6-Bisphosphatase, subunit A, domain 1"/>
    <property type="match status" value="1"/>
</dbReference>
<evidence type="ECO:0008006" key="2">
    <source>
        <dbReference type="Google" id="ProtNLM"/>
    </source>
</evidence>
<gene>
    <name evidence="1" type="ORF">METZ01_LOCUS288405</name>
</gene>
<protein>
    <recommendedName>
        <fullName evidence="2">Inositol monophosphatase</fullName>
    </recommendedName>
</protein>
<evidence type="ECO:0000313" key="1">
    <source>
        <dbReference type="EMBL" id="SVC35551.1"/>
    </source>
</evidence>
<dbReference type="Pfam" id="PF00459">
    <property type="entry name" value="Inositol_P"/>
    <property type="match status" value="1"/>
</dbReference>
<dbReference type="GO" id="GO:0008934">
    <property type="term" value="F:inositol monophosphate 1-phosphatase activity"/>
    <property type="evidence" value="ECO:0007669"/>
    <property type="project" value="TreeGrafter"/>
</dbReference>
<dbReference type="InterPro" id="IPR000760">
    <property type="entry name" value="Inositol_monophosphatase-like"/>
</dbReference>
<sequence length="268" mass="31280">MTIAKFKNYRLYYNFLNRLAKDLTRFYYKKLDKPFKVINKAKRKGYDPVTSTDRTFEKFIRLRIKRRFPNHQVIGEEFGHKKTKSDYTWVLDPIDGTRSFIIGNPTWSNLISLNYKGRPVMGLANFPKLNKYYLNYSDKTAYVFEKGKKRKLTVNKKISFNQMKVAGAFHGWLPLSRQKKIPKVLKLMQFPCFDALSYAHLCEGRIDVVLQCLNKIWDIHPIIPIVKASGGIISTWKNEDAIKAGNILVSANKTIHKRMLKLLKPALK</sequence>
<accession>A0A382LKZ1</accession>
<dbReference type="GO" id="GO:0006020">
    <property type="term" value="P:inositol metabolic process"/>
    <property type="evidence" value="ECO:0007669"/>
    <property type="project" value="TreeGrafter"/>
</dbReference>
<reference evidence="1" key="1">
    <citation type="submission" date="2018-05" db="EMBL/GenBank/DDBJ databases">
        <authorList>
            <person name="Lanie J.A."/>
            <person name="Ng W.-L."/>
            <person name="Kazmierczak K.M."/>
            <person name="Andrzejewski T.M."/>
            <person name="Davidsen T.M."/>
            <person name="Wayne K.J."/>
            <person name="Tettelin H."/>
            <person name="Glass J.I."/>
            <person name="Rusch D."/>
            <person name="Podicherti R."/>
            <person name="Tsui H.-C.T."/>
            <person name="Winkler M.E."/>
        </authorList>
    </citation>
    <scope>NUCLEOTIDE SEQUENCE</scope>
</reference>
<organism evidence="1">
    <name type="scientific">marine metagenome</name>
    <dbReference type="NCBI Taxonomy" id="408172"/>
    <lineage>
        <taxon>unclassified sequences</taxon>
        <taxon>metagenomes</taxon>
        <taxon>ecological metagenomes</taxon>
    </lineage>
</organism>
<dbReference type="PANTHER" id="PTHR20854">
    <property type="entry name" value="INOSITOL MONOPHOSPHATASE"/>
    <property type="match status" value="1"/>
</dbReference>
<proteinExistence type="predicted"/>
<dbReference type="EMBL" id="UINC01086780">
    <property type="protein sequence ID" value="SVC35551.1"/>
    <property type="molecule type" value="Genomic_DNA"/>
</dbReference>
<dbReference type="PANTHER" id="PTHR20854:SF4">
    <property type="entry name" value="INOSITOL-1-MONOPHOSPHATASE-RELATED"/>
    <property type="match status" value="1"/>
</dbReference>
<name>A0A382LKZ1_9ZZZZ</name>
<dbReference type="SUPFAM" id="SSF56655">
    <property type="entry name" value="Carbohydrate phosphatase"/>
    <property type="match status" value="1"/>
</dbReference>